<evidence type="ECO:0000259" key="2">
    <source>
        <dbReference type="PROSITE" id="PS51462"/>
    </source>
</evidence>
<sequence length="201" mass="21920">MTKSRLVSNSELLSAEAKWITLRKLTYLDTQGQEVEYITSIEVACLTPLSASMGDFEIDAGMGIKPANILFLVAVAVLAILRSKTHAFSPSIVIIEQYRPPVDKIVIGLIDEGETPEQAAVRELEEETGYKADSIVQSSPVIVSDPGMTNANMKLVVLDVNLPDGMEYPKQKLESGEFITTRVVELADLDNVLKGAVFPSH</sequence>
<protein>
    <recommendedName>
        <fullName evidence="2">Nudix hydrolase domain-containing protein</fullName>
    </recommendedName>
</protein>
<dbReference type="PROSITE" id="PS00893">
    <property type="entry name" value="NUDIX_BOX"/>
    <property type="match status" value="1"/>
</dbReference>
<dbReference type="InterPro" id="IPR000086">
    <property type="entry name" value="NUDIX_hydrolase_dom"/>
</dbReference>
<dbReference type="CDD" id="cd18888">
    <property type="entry name" value="NUDIX_ADPRase_Nudt5"/>
    <property type="match status" value="1"/>
</dbReference>
<evidence type="ECO:0000313" key="3">
    <source>
        <dbReference type="EMBL" id="KAG5636107.1"/>
    </source>
</evidence>
<dbReference type="Pfam" id="PF00293">
    <property type="entry name" value="NUDIX"/>
    <property type="match status" value="1"/>
</dbReference>
<proteinExistence type="predicted"/>
<feature type="domain" description="Nudix hydrolase" evidence="2">
    <location>
        <begin position="62"/>
        <end position="201"/>
    </location>
</feature>
<dbReference type="Gene3D" id="3.90.79.10">
    <property type="entry name" value="Nucleoside Triphosphate Pyrophosphohydrolase"/>
    <property type="match status" value="1"/>
</dbReference>
<keyword evidence="1" id="KW-0378">Hydrolase</keyword>
<evidence type="ECO:0000256" key="1">
    <source>
        <dbReference type="ARBA" id="ARBA00022801"/>
    </source>
</evidence>
<dbReference type="EMBL" id="JABCKI010005975">
    <property type="protein sequence ID" value="KAG5636107.1"/>
    <property type="molecule type" value="Genomic_DNA"/>
</dbReference>
<dbReference type="PROSITE" id="PS51462">
    <property type="entry name" value="NUDIX"/>
    <property type="match status" value="1"/>
</dbReference>
<reference evidence="3" key="1">
    <citation type="submission" date="2021-02" db="EMBL/GenBank/DDBJ databases">
        <authorList>
            <person name="Nieuwenhuis M."/>
            <person name="Van De Peppel L.J.J."/>
        </authorList>
    </citation>
    <scope>NUCLEOTIDE SEQUENCE</scope>
    <source>
        <strain evidence="3">D49</strain>
    </source>
</reference>
<organism evidence="3 4">
    <name type="scientific">Sphagnurus paluster</name>
    <dbReference type="NCBI Taxonomy" id="117069"/>
    <lineage>
        <taxon>Eukaryota</taxon>
        <taxon>Fungi</taxon>
        <taxon>Dikarya</taxon>
        <taxon>Basidiomycota</taxon>
        <taxon>Agaricomycotina</taxon>
        <taxon>Agaricomycetes</taxon>
        <taxon>Agaricomycetidae</taxon>
        <taxon>Agaricales</taxon>
        <taxon>Tricholomatineae</taxon>
        <taxon>Lyophyllaceae</taxon>
        <taxon>Sphagnurus</taxon>
    </lineage>
</organism>
<dbReference type="OrthoDB" id="10249920at2759"/>
<dbReference type="PANTHER" id="PTHR11839:SF1">
    <property type="entry name" value="ADP-SUGAR PYROPHOSPHATASE"/>
    <property type="match status" value="1"/>
</dbReference>
<accession>A0A9P7FPK5</accession>
<dbReference type="PANTHER" id="PTHR11839">
    <property type="entry name" value="UDP/ADP-SUGAR PYROPHOSPHATASE"/>
    <property type="match status" value="1"/>
</dbReference>
<evidence type="ECO:0000313" key="4">
    <source>
        <dbReference type="Proteomes" id="UP000717328"/>
    </source>
</evidence>
<dbReference type="GO" id="GO:0006753">
    <property type="term" value="P:nucleoside phosphate metabolic process"/>
    <property type="evidence" value="ECO:0007669"/>
    <property type="project" value="TreeGrafter"/>
</dbReference>
<reference evidence="3" key="2">
    <citation type="submission" date="2021-10" db="EMBL/GenBank/DDBJ databases">
        <title>Phylogenomics reveals ancestral predisposition of the termite-cultivated fungus Termitomyces towards a domesticated lifestyle.</title>
        <authorList>
            <person name="Auxier B."/>
            <person name="Grum-Grzhimaylo A."/>
            <person name="Cardenas M.E."/>
            <person name="Lodge J.D."/>
            <person name="Laessoe T."/>
            <person name="Pedersen O."/>
            <person name="Smith M.E."/>
            <person name="Kuyper T.W."/>
            <person name="Franco-Molano E.A."/>
            <person name="Baroni T.J."/>
            <person name="Aanen D.K."/>
        </authorList>
    </citation>
    <scope>NUCLEOTIDE SEQUENCE</scope>
    <source>
        <strain evidence="3">D49</strain>
    </source>
</reference>
<gene>
    <name evidence="3" type="ORF">H0H81_009103</name>
</gene>
<dbReference type="AlphaFoldDB" id="A0A9P7FPK5"/>
<dbReference type="Proteomes" id="UP000717328">
    <property type="component" value="Unassembled WGS sequence"/>
</dbReference>
<name>A0A9P7FPK5_9AGAR</name>
<dbReference type="InterPro" id="IPR020084">
    <property type="entry name" value="NUDIX_hydrolase_CS"/>
</dbReference>
<dbReference type="GO" id="GO:0047631">
    <property type="term" value="F:ADP-ribose diphosphatase activity"/>
    <property type="evidence" value="ECO:0007669"/>
    <property type="project" value="TreeGrafter"/>
</dbReference>
<keyword evidence="4" id="KW-1185">Reference proteome</keyword>
<dbReference type="GO" id="GO:0005634">
    <property type="term" value="C:nucleus"/>
    <property type="evidence" value="ECO:0007669"/>
    <property type="project" value="TreeGrafter"/>
</dbReference>
<comment type="caution">
    <text evidence="3">The sequence shown here is derived from an EMBL/GenBank/DDBJ whole genome shotgun (WGS) entry which is preliminary data.</text>
</comment>
<dbReference type="SUPFAM" id="SSF55811">
    <property type="entry name" value="Nudix"/>
    <property type="match status" value="1"/>
</dbReference>
<dbReference type="GO" id="GO:0019693">
    <property type="term" value="P:ribose phosphate metabolic process"/>
    <property type="evidence" value="ECO:0007669"/>
    <property type="project" value="TreeGrafter"/>
</dbReference>
<dbReference type="InterPro" id="IPR015797">
    <property type="entry name" value="NUDIX_hydrolase-like_dom_sf"/>
</dbReference>